<comment type="similarity">
    <text evidence="1">Belongs to the glycosyltransferase 2 family. WaaE/KdtX subfamily.</text>
</comment>
<sequence length="276" mass="31751">MYSVVILTRDEAVNIGDCIASIPTDDIVVLDSHSTDDTCDIASAAGARIFKRDFDNYAAQRNAALDLPGYRHPWVLMLDADERMTPALHAEIVRRLGTAGPDIGMFRMRRQDMFLGRWLQRSSGYPTWFGRLLRLGSVRVEREINEEFCTSLGIGELENHIIHFPFNRGIAYWFERHNRYSTMEALVLAQERSRPIAWRDLLSGDPLARRKAAKQLAYRMPGRPTLIFLYLYVLRAGFRDGRPGLLFCRMRTLYERMIDLKVSAARYSSSSENRLP</sequence>
<dbReference type="Proteomes" id="UP000536441">
    <property type="component" value="Unassembled WGS sequence"/>
</dbReference>
<dbReference type="GO" id="GO:0016740">
    <property type="term" value="F:transferase activity"/>
    <property type="evidence" value="ECO:0007669"/>
    <property type="project" value="UniProtKB-KW"/>
</dbReference>
<accession>A0A7Y6EFY8</accession>
<keyword evidence="3" id="KW-0808">Transferase</keyword>
<comment type="caution">
    <text evidence="3">The sequence shown here is derived from an EMBL/GenBank/DDBJ whole genome shotgun (WGS) entry which is preliminary data.</text>
</comment>
<dbReference type="PANTHER" id="PTHR43630:SF2">
    <property type="entry name" value="GLYCOSYLTRANSFERASE"/>
    <property type="match status" value="1"/>
</dbReference>
<evidence type="ECO:0000256" key="1">
    <source>
        <dbReference type="ARBA" id="ARBA00038494"/>
    </source>
</evidence>
<keyword evidence="4" id="KW-1185">Reference proteome</keyword>
<dbReference type="PANTHER" id="PTHR43630">
    <property type="entry name" value="POLY-BETA-1,6-N-ACETYL-D-GLUCOSAMINE SYNTHASE"/>
    <property type="match status" value="1"/>
</dbReference>
<dbReference type="AlphaFoldDB" id="A0A7Y6EFY8"/>
<dbReference type="CDD" id="cd02511">
    <property type="entry name" value="Beta4Glucosyltransferase"/>
    <property type="match status" value="1"/>
</dbReference>
<evidence type="ECO:0000313" key="4">
    <source>
        <dbReference type="Proteomes" id="UP000536441"/>
    </source>
</evidence>
<gene>
    <name evidence="3" type="ORF">HP438_02640</name>
</gene>
<name>A0A7Y6EFY8_9SPHN</name>
<dbReference type="Gene3D" id="3.90.550.10">
    <property type="entry name" value="Spore Coat Polysaccharide Biosynthesis Protein SpsA, Chain A"/>
    <property type="match status" value="1"/>
</dbReference>
<dbReference type="InterPro" id="IPR029044">
    <property type="entry name" value="Nucleotide-diphossugar_trans"/>
</dbReference>
<feature type="domain" description="Glycosyltransferase 2-like" evidence="2">
    <location>
        <begin position="3"/>
        <end position="122"/>
    </location>
</feature>
<dbReference type="Pfam" id="PF00535">
    <property type="entry name" value="Glycos_transf_2"/>
    <property type="match status" value="1"/>
</dbReference>
<dbReference type="RefSeq" id="WP_175310661.1">
    <property type="nucleotide sequence ID" value="NZ_CBCRYR010000031.1"/>
</dbReference>
<reference evidence="3 4" key="1">
    <citation type="submission" date="2020-05" db="EMBL/GenBank/DDBJ databases">
        <title>Genome Sequencing of Type Strains.</title>
        <authorList>
            <person name="Lemaire J.F."/>
            <person name="Inderbitzin P."/>
            <person name="Gregorio O.A."/>
            <person name="Collins S.B."/>
            <person name="Wespe N."/>
            <person name="Knight-Connoni V."/>
        </authorList>
    </citation>
    <scope>NUCLEOTIDE SEQUENCE [LARGE SCALE GENOMIC DNA]</scope>
    <source>
        <strain evidence="3 4">DSM 100049</strain>
    </source>
</reference>
<organism evidence="3 4">
    <name type="scientific">Sphingomonas zeae</name>
    <dbReference type="NCBI Taxonomy" id="1646122"/>
    <lineage>
        <taxon>Bacteria</taxon>
        <taxon>Pseudomonadati</taxon>
        <taxon>Pseudomonadota</taxon>
        <taxon>Alphaproteobacteria</taxon>
        <taxon>Sphingomonadales</taxon>
        <taxon>Sphingomonadaceae</taxon>
        <taxon>Sphingomonas</taxon>
    </lineage>
</organism>
<dbReference type="EMBL" id="JABMCH010000049">
    <property type="protein sequence ID" value="NUU45875.1"/>
    <property type="molecule type" value="Genomic_DNA"/>
</dbReference>
<evidence type="ECO:0000313" key="3">
    <source>
        <dbReference type="EMBL" id="NUU45875.1"/>
    </source>
</evidence>
<dbReference type="InterPro" id="IPR001173">
    <property type="entry name" value="Glyco_trans_2-like"/>
</dbReference>
<dbReference type="SUPFAM" id="SSF53448">
    <property type="entry name" value="Nucleotide-diphospho-sugar transferases"/>
    <property type="match status" value="1"/>
</dbReference>
<evidence type="ECO:0000259" key="2">
    <source>
        <dbReference type="Pfam" id="PF00535"/>
    </source>
</evidence>
<proteinExistence type="inferred from homology"/>
<protein>
    <submittedName>
        <fullName evidence="3">Glycosyltransferase family 2 protein</fullName>
    </submittedName>
</protein>